<reference evidence="1" key="2">
    <citation type="submission" date="2020-11" db="EMBL/GenBank/DDBJ databases">
        <authorList>
            <person name="McCartney M.A."/>
            <person name="Auch B."/>
            <person name="Kono T."/>
            <person name="Mallez S."/>
            <person name="Becker A."/>
            <person name="Gohl D.M."/>
            <person name="Silverstein K.A.T."/>
            <person name="Koren S."/>
            <person name="Bechman K.B."/>
            <person name="Herman A."/>
            <person name="Abrahante J.E."/>
            <person name="Garbe J."/>
        </authorList>
    </citation>
    <scope>NUCLEOTIDE SEQUENCE</scope>
    <source>
        <strain evidence="1">Duluth1</strain>
        <tissue evidence="1">Whole animal</tissue>
    </source>
</reference>
<sequence>MTSVSSVHYNEYSNKHLQSTCELFSLTTNMSLPFSLSENNSRDGHLRENVQNRSLTNAGSGEICVSSSLQGSQQVKQQSHVDHVITEHVI</sequence>
<keyword evidence="2" id="KW-1185">Reference proteome</keyword>
<comment type="caution">
    <text evidence="1">The sequence shown here is derived from an EMBL/GenBank/DDBJ whole genome shotgun (WGS) entry which is preliminary data.</text>
</comment>
<dbReference type="Proteomes" id="UP000828390">
    <property type="component" value="Unassembled WGS sequence"/>
</dbReference>
<protein>
    <submittedName>
        <fullName evidence="1">Uncharacterized protein</fullName>
    </submittedName>
</protein>
<accession>A0A9D4CJR3</accession>
<name>A0A9D4CJR3_DREPO</name>
<reference evidence="1" key="1">
    <citation type="journal article" date="2019" name="bioRxiv">
        <title>The Genome of the Zebra Mussel, Dreissena polymorpha: A Resource for Invasive Species Research.</title>
        <authorList>
            <person name="McCartney M.A."/>
            <person name="Auch B."/>
            <person name="Kono T."/>
            <person name="Mallez S."/>
            <person name="Zhang Y."/>
            <person name="Obille A."/>
            <person name="Becker A."/>
            <person name="Abrahante J.E."/>
            <person name="Garbe J."/>
            <person name="Badalamenti J.P."/>
            <person name="Herman A."/>
            <person name="Mangelson H."/>
            <person name="Liachko I."/>
            <person name="Sullivan S."/>
            <person name="Sone E.D."/>
            <person name="Koren S."/>
            <person name="Silverstein K.A.T."/>
            <person name="Beckman K.B."/>
            <person name="Gohl D.M."/>
        </authorList>
    </citation>
    <scope>NUCLEOTIDE SEQUENCE</scope>
    <source>
        <strain evidence="1">Duluth1</strain>
        <tissue evidence="1">Whole animal</tissue>
    </source>
</reference>
<dbReference type="AlphaFoldDB" id="A0A9D4CJR3"/>
<evidence type="ECO:0000313" key="2">
    <source>
        <dbReference type="Proteomes" id="UP000828390"/>
    </source>
</evidence>
<gene>
    <name evidence="1" type="ORF">DPMN_051325</name>
</gene>
<dbReference type="EMBL" id="JAIWYP010000012">
    <property type="protein sequence ID" value="KAH3725481.1"/>
    <property type="molecule type" value="Genomic_DNA"/>
</dbReference>
<organism evidence="1 2">
    <name type="scientific">Dreissena polymorpha</name>
    <name type="common">Zebra mussel</name>
    <name type="synonym">Mytilus polymorpha</name>
    <dbReference type="NCBI Taxonomy" id="45954"/>
    <lineage>
        <taxon>Eukaryota</taxon>
        <taxon>Metazoa</taxon>
        <taxon>Spiralia</taxon>
        <taxon>Lophotrochozoa</taxon>
        <taxon>Mollusca</taxon>
        <taxon>Bivalvia</taxon>
        <taxon>Autobranchia</taxon>
        <taxon>Heteroconchia</taxon>
        <taxon>Euheterodonta</taxon>
        <taxon>Imparidentia</taxon>
        <taxon>Neoheterodontei</taxon>
        <taxon>Myida</taxon>
        <taxon>Dreissenoidea</taxon>
        <taxon>Dreissenidae</taxon>
        <taxon>Dreissena</taxon>
    </lineage>
</organism>
<proteinExistence type="predicted"/>
<evidence type="ECO:0000313" key="1">
    <source>
        <dbReference type="EMBL" id="KAH3725481.1"/>
    </source>
</evidence>